<dbReference type="InterPro" id="IPR025239">
    <property type="entry name" value="DUF4187"/>
</dbReference>
<evidence type="ECO:0000256" key="3">
    <source>
        <dbReference type="ARBA" id="ARBA00030688"/>
    </source>
</evidence>
<evidence type="ECO:0000259" key="5">
    <source>
        <dbReference type="PROSITE" id="PS50174"/>
    </source>
</evidence>
<proteinExistence type="evidence at transcript level"/>
<dbReference type="SMART" id="SM01173">
    <property type="entry name" value="DUF4187"/>
    <property type="match status" value="1"/>
</dbReference>
<dbReference type="AlphaFoldDB" id="A0A0K8TKM2"/>
<evidence type="ECO:0000256" key="1">
    <source>
        <dbReference type="ARBA" id="ARBA00007140"/>
    </source>
</evidence>
<reference evidence="6" key="1">
    <citation type="journal article" date="2015" name="Insect Biochem. Mol. Biol.">
        <title>An insight into the sialome of the horse fly, Tabanus bromius.</title>
        <authorList>
            <person name="Ribeiro J.M."/>
            <person name="Kazimirova M."/>
            <person name="Takac P."/>
            <person name="Andersen J.F."/>
            <person name="Francischetti I.M."/>
        </authorList>
    </citation>
    <scope>NUCLEOTIDE SEQUENCE</scope>
</reference>
<dbReference type="InterPro" id="IPR000467">
    <property type="entry name" value="G_patch_dom"/>
</dbReference>
<dbReference type="InterPro" id="IPR039249">
    <property type="entry name" value="GPATCH11"/>
</dbReference>
<dbReference type="GO" id="GO:0003676">
    <property type="term" value="F:nucleic acid binding"/>
    <property type="evidence" value="ECO:0007669"/>
    <property type="project" value="InterPro"/>
</dbReference>
<feature type="region of interest" description="Disordered" evidence="4">
    <location>
        <begin position="191"/>
        <end position="214"/>
    </location>
</feature>
<dbReference type="Pfam" id="PF01585">
    <property type="entry name" value="G-patch"/>
    <property type="match status" value="1"/>
</dbReference>
<feature type="non-terminal residue" evidence="6">
    <location>
        <position position="247"/>
    </location>
</feature>
<evidence type="ECO:0000256" key="2">
    <source>
        <dbReference type="ARBA" id="ARBA00021978"/>
    </source>
</evidence>
<name>A0A0K8TKM2_TABBR</name>
<protein>
    <recommendedName>
        <fullName evidence="2">G patch domain-containing protein 11</fullName>
    </recommendedName>
    <alternativeName>
        <fullName evidence="3">Coiled-coil domain-containing protein 75</fullName>
    </alternativeName>
</protein>
<dbReference type="GO" id="GO:0000776">
    <property type="term" value="C:kinetochore"/>
    <property type="evidence" value="ECO:0007669"/>
    <property type="project" value="TreeGrafter"/>
</dbReference>
<comment type="similarity">
    <text evidence="1">Belongs to the GPATCH11 family.</text>
</comment>
<dbReference type="PANTHER" id="PTHR21032:SF0">
    <property type="entry name" value="G PATCH DOMAIN-CONTAINING PROTEIN 11"/>
    <property type="match status" value="1"/>
</dbReference>
<feature type="compositionally biased region" description="Acidic residues" evidence="4">
    <location>
        <begin position="200"/>
        <end position="214"/>
    </location>
</feature>
<feature type="domain" description="G-patch" evidence="5">
    <location>
        <begin position="71"/>
        <end position="117"/>
    </location>
</feature>
<accession>A0A0K8TKM2</accession>
<dbReference type="EMBL" id="GDAI01002937">
    <property type="protein sequence ID" value="JAI14666.1"/>
    <property type="molecule type" value="mRNA"/>
</dbReference>
<sequence>MSSEEDDYMSDKFLVQQTDVRPGLIKSIVTKKQLETESKRKYHIEEQKTKRQKVDAVKERLEEGLNNPISNDNKGYALLAKMGYKPGQALGAKSGGIVEPIGIEFKSNRSGFGREAALKQLEENKIKYKQARLAAREKKTSVSIAEYRKRFTQKNEEMLLQSALRKCQKACEDLDLKEGVKTPAMPWFWPQQQKEKADDSSDESDDEEEEEEYELAEKVEMVTYYLRTSYNYCHWCGVLYQDLQDIS</sequence>
<dbReference type="Pfam" id="PF13821">
    <property type="entry name" value="DUF4187"/>
    <property type="match status" value="1"/>
</dbReference>
<organism evidence="6">
    <name type="scientific">Tabanus bromius</name>
    <name type="common">Band-eyed brown horse fly</name>
    <dbReference type="NCBI Taxonomy" id="304241"/>
    <lineage>
        <taxon>Eukaryota</taxon>
        <taxon>Metazoa</taxon>
        <taxon>Ecdysozoa</taxon>
        <taxon>Arthropoda</taxon>
        <taxon>Hexapoda</taxon>
        <taxon>Insecta</taxon>
        <taxon>Pterygota</taxon>
        <taxon>Neoptera</taxon>
        <taxon>Endopterygota</taxon>
        <taxon>Diptera</taxon>
        <taxon>Brachycera</taxon>
        <taxon>Tabanomorpha</taxon>
        <taxon>Tabanoidea</taxon>
        <taxon>Tabanidae</taxon>
        <taxon>Tabanus</taxon>
    </lineage>
</organism>
<dbReference type="SMART" id="SM00443">
    <property type="entry name" value="G_patch"/>
    <property type="match status" value="1"/>
</dbReference>
<dbReference type="PROSITE" id="PS50174">
    <property type="entry name" value="G_PATCH"/>
    <property type="match status" value="1"/>
</dbReference>
<evidence type="ECO:0000313" key="6">
    <source>
        <dbReference type="EMBL" id="JAI14666.1"/>
    </source>
</evidence>
<evidence type="ECO:0000256" key="4">
    <source>
        <dbReference type="SAM" id="MobiDB-lite"/>
    </source>
</evidence>
<dbReference type="PANTHER" id="PTHR21032">
    <property type="entry name" value="G PATCH DOMAIN-CONTAINING PROTEIN 11"/>
    <property type="match status" value="1"/>
</dbReference>